<evidence type="ECO:0000256" key="1">
    <source>
        <dbReference type="ARBA" id="ARBA00022614"/>
    </source>
</evidence>
<reference evidence="4 5" key="2">
    <citation type="submission" date="2024-07" db="EMBL/GenBank/DDBJ databases">
        <authorList>
            <person name="Akdeniz Z."/>
        </authorList>
    </citation>
    <scope>NUCLEOTIDE SEQUENCE [LARGE SCALE GENOMIC DNA]</scope>
</reference>
<evidence type="ECO:0000313" key="4">
    <source>
        <dbReference type="EMBL" id="CAL6067241.1"/>
    </source>
</evidence>
<keyword evidence="2" id="KW-0677">Repeat</keyword>
<dbReference type="PROSITE" id="PS51450">
    <property type="entry name" value="LRR"/>
    <property type="match status" value="3"/>
</dbReference>
<dbReference type="AlphaFoldDB" id="A0AA86PJ61"/>
<evidence type="ECO:0000313" key="3">
    <source>
        <dbReference type="EMBL" id="CAI9936289.1"/>
    </source>
</evidence>
<sequence length="261" mass="30397">MTENVEHDYSIENRMQIQLIGDGQLQIYGNKLESNIEFINQLNIDELIYTQQVGKLTRYCFKFTKIKDFVKNITLSQNIIDDISGIQCMTQLRVLNLNQNNISDITCIQNLINLTELDLSNNSIYCIYPIQYLANLTSLKLHYNSIVDISPLSQLGNLTYLCIRSNLIQDFSPIILLGILQVKKANQIRCPSKQEMYQCILETTVHQSQYFYRKMLQMSKFTIRSRFKLFEISSRISNIDAHFSERIQSLFAIYGVQNAFQ</sequence>
<dbReference type="InterPro" id="IPR032675">
    <property type="entry name" value="LRR_dom_sf"/>
</dbReference>
<evidence type="ECO:0000313" key="5">
    <source>
        <dbReference type="Proteomes" id="UP001642409"/>
    </source>
</evidence>
<keyword evidence="5" id="KW-1185">Reference proteome</keyword>
<reference evidence="3" key="1">
    <citation type="submission" date="2023-06" db="EMBL/GenBank/DDBJ databases">
        <authorList>
            <person name="Kurt Z."/>
        </authorList>
    </citation>
    <scope>NUCLEOTIDE SEQUENCE</scope>
</reference>
<dbReference type="Gene3D" id="3.80.10.10">
    <property type="entry name" value="Ribonuclease Inhibitor"/>
    <property type="match status" value="1"/>
</dbReference>
<name>A0AA86PJ61_9EUKA</name>
<evidence type="ECO:0000256" key="2">
    <source>
        <dbReference type="ARBA" id="ARBA00022737"/>
    </source>
</evidence>
<dbReference type="Pfam" id="PF12799">
    <property type="entry name" value="LRR_4"/>
    <property type="match status" value="2"/>
</dbReference>
<gene>
    <name evidence="3" type="ORF">HINF_LOCUS23934</name>
    <name evidence="4" type="ORF">HINF_LOCUS52927</name>
</gene>
<dbReference type="Proteomes" id="UP001642409">
    <property type="component" value="Unassembled WGS sequence"/>
</dbReference>
<protein>
    <submittedName>
        <fullName evidence="3">Leucine-rich repeat domain-containing protein</fullName>
    </submittedName>
    <submittedName>
        <fullName evidence="4">Leucine-rich_repeat domain-containing protein</fullName>
    </submittedName>
</protein>
<dbReference type="EMBL" id="CAXDID020000267">
    <property type="protein sequence ID" value="CAL6067241.1"/>
    <property type="molecule type" value="Genomic_DNA"/>
</dbReference>
<dbReference type="EMBL" id="CATOUU010000635">
    <property type="protein sequence ID" value="CAI9936289.1"/>
    <property type="molecule type" value="Genomic_DNA"/>
</dbReference>
<dbReference type="InterPro" id="IPR025875">
    <property type="entry name" value="Leu-rich_rpt_4"/>
</dbReference>
<dbReference type="PANTHER" id="PTHR46652:SF3">
    <property type="entry name" value="LEUCINE-RICH REPEAT-CONTAINING PROTEIN 9"/>
    <property type="match status" value="1"/>
</dbReference>
<comment type="caution">
    <text evidence="3">The sequence shown here is derived from an EMBL/GenBank/DDBJ whole genome shotgun (WGS) entry which is preliminary data.</text>
</comment>
<dbReference type="InterPro" id="IPR001611">
    <property type="entry name" value="Leu-rich_rpt"/>
</dbReference>
<proteinExistence type="predicted"/>
<keyword evidence="1" id="KW-0433">Leucine-rich repeat</keyword>
<dbReference type="SUPFAM" id="SSF52058">
    <property type="entry name" value="L domain-like"/>
    <property type="match status" value="1"/>
</dbReference>
<dbReference type="InterPro" id="IPR050836">
    <property type="entry name" value="SDS22/Internalin_LRR"/>
</dbReference>
<accession>A0AA86PJ61</accession>
<organism evidence="3">
    <name type="scientific">Hexamita inflata</name>
    <dbReference type="NCBI Taxonomy" id="28002"/>
    <lineage>
        <taxon>Eukaryota</taxon>
        <taxon>Metamonada</taxon>
        <taxon>Diplomonadida</taxon>
        <taxon>Hexamitidae</taxon>
        <taxon>Hexamitinae</taxon>
        <taxon>Hexamita</taxon>
    </lineage>
</organism>
<dbReference type="PANTHER" id="PTHR46652">
    <property type="entry name" value="LEUCINE-RICH REPEAT AND IQ DOMAIN-CONTAINING PROTEIN 1-RELATED"/>
    <property type="match status" value="1"/>
</dbReference>